<dbReference type="Gene3D" id="3.30.1330.80">
    <property type="entry name" value="Hypothetical protein, similar to alpha- acetolactate decarboxylase, domain 2"/>
    <property type="match status" value="2"/>
</dbReference>
<dbReference type="PIRSF" id="PIRSF001332">
    <property type="entry name" value="Acetolac_decarb"/>
    <property type="match status" value="1"/>
</dbReference>
<evidence type="ECO:0000313" key="11">
    <source>
        <dbReference type="Proteomes" id="UP000004057"/>
    </source>
</evidence>
<evidence type="ECO:0000256" key="2">
    <source>
        <dbReference type="ARBA" id="ARBA00005170"/>
    </source>
</evidence>
<evidence type="ECO:0000313" key="10">
    <source>
        <dbReference type="EMBL" id="KAI92863.1"/>
    </source>
</evidence>
<dbReference type="EMBL" id="AGBZ02000001">
    <property type="protein sequence ID" value="KAI92863.1"/>
    <property type="molecule type" value="Genomic_DNA"/>
</dbReference>
<dbReference type="GO" id="GO:0045151">
    <property type="term" value="P:acetoin biosynthetic process"/>
    <property type="evidence" value="ECO:0007669"/>
    <property type="project" value="UniProtKB-UniRule"/>
</dbReference>
<organism evidence="10 11">
    <name type="scientific">Spiroplasma melliferum KC3</name>
    <dbReference type="NCBI Taxonomy" id="570509"/>
    <lineage>
        <taxon>Bacteria</taxon>
        <taxon>Bacillati</taxon>
        <taxon>Mycoplasmatota</taxon>
        <taxon>Mollicutes</taxon>
        <taxon>Entomoplasmatales</taxon>
        <taxon>Spiroplasmataceae</taxon>
        <taxon>Spiroplasma</taxon>
    </lineage>
</organism>
<dbReference type="EC" id="4.1.1.5" evidence="4 9"/>
<protein>
    <recommendedName>
        <fullName evidence="5 9">Alpha-acetolactate decarboxylase</fullName>
        <ecNumber evidence="4 9">4.1.1.5</ecNumber>
    </recommendedName>
</protein>
<dbReference type="CDD" id="cd17299">
    <property type="entry name" value="acetolactate_decarboxylase"/>
    <property type="match status" value="1"/>
</dbReference>
<accession>A0AAI9T3L2</accession>
<keyword evidence="7 9" id="KW-0005">Acetoin biosynthesis</keyword>
<keyword evidence="6 9" id="KW-0210">Decarboxylase</keyword>
<comment type="catalytic activity">
    <reaction evidence="1 9">
        <text>(2S)-2-acetolactate + H(+) = (R)-acetoin + CO2</text>
        <dbReference type="Rhea" id="RHEA:21580"/>
        <dbReference type="ChEBI" id="CHEBI:15378"/>
        <dbReference type="ChEBI" id="CHEBI:15686"/>
        <dbReference type="ChEBI" id="CHEBI:16526"/>
        <dbReference type="ChEBI" id="CHEBI:58476"/>
        <dbReference type="EC" id="4.1.1.5"/>
    </reaction>
</comment>
<dbReference type="NCBIfam" id="TIGR01252">
    <property type="entry name" value="acetolac_decarb"/>
    <property type="match status" value="1"/>
</dbReference>
<comment type="pathway">
    <text evidence="2 9">Polyol metabolism; (R,R)-butane-2,3-diol biosynthesis; (R,R)-butane-2,3-diol from pyruvate: step 2/3.</text>
</comment>
<gene>
    <name evidence="10" type="ORF">SPM_002390</name>
</gene>
<dbReference type="Pfam" id="PF03306">
    <property type="entry name" value="AAL_decarboxy"/>
    <property type="match status" value="1"/>
</dbReference>
<evidence type="ECO:0000256" key="6">
    <source>
        <dbReference type="ARBA" id="ARBA00022793"/>
    </source>
</evidence>
<comment type="caution">
    <text evidence="10">The sequence shown here is derived from an EMBL/GenBank/DDBJ whole genome shotgun (WGS) entry which is preliminary data.</text>
</comment>
<evidence type="ECO:0000256" key="7">
    <source>
        <dbReference type="ARBA" id="ARBA00023061"/>
    </source>
</evidence>
<dbReference type="AlphaFoldDB" id="A0AAI9T3L2"/>
<proteinExistence type="inferred from homology"/>
<dbReference type="InterPro" id="IPR005128">
    <property type="entry name" value="Acetolactate_a_deCO2ase"/>
</dbReference>
<evidence type="ECO:0000256" key="4">
    <source>
        <dbReference type="ARBA" id="ARBA00013204"/>
    </source>
</evidence>
<sequence length="241" mass="27167">MVQKFSNVYQFSTITSLAAGNFDGMIKFEALLKQGNFGLGTFDHLDGELIVLDGEGYQLKSDGTVNKVTANMTSPFAVMAFFEEHQKINISQPTSYEEIQKIIVENLPSLNLFYGIKINGLFSEIKTRTVSWQEKPYPTLVKASEQQVILNVKNINGDIVGFWTPSFANTLGVNGFHCHFINIEKNTGGHVFDFQLDSGTVEICYFSKINLELPTNKEYLEKNLRAFELQKEIELAENAKK</sequence>
<dbReference type="RefSeq" id="WP_004028001.1">
    <property type="nucleotide sequence ID" value="NZ_AGBZ02000001.1"/>
</dbReference>
<keyword evidence="8 9" id="KW-0456">Lyase</keyword>
<evidence type="ECO:0000256" key="3">
    <source>
        <dbReference type="ARBA" id="ARBA00007106"/>
    </source>
</evidence>
<comment type="similarity">
    <text evidence="3 9">Belongs to the alpha-acetolactate decarboxylase family.</text>
</comment>
<dbReference type="PANTHER" id="PTHR35524">
    <property type="entry name" value="ALPHA-ACETOLACTATE DECARBOXYLASE"/>
    <property type="match status" value="1"/>
</dbReference>
<reference evidence="10 11" key="1">
    <citation type="journal article" date="2012" name="J. Proteome Res.">
        <title>Application of Spiroplasma melliferum proteogenomic profiling for the discovery of virulence factors and pathogenicity mechanisms in host-associated spiroplasmas.</title>
        <authorList>
            <person name="Alexeev D."/>
            <person name="Kostrjukova E."/>
            <person name="Aliper A."/>
            <person name="Popenko A."/>
            <person name="Bazaleev N."/>
            <person name="Tyakht A."/>
            <person name="Selezneva O."/>
            <person name="Akopian T."/>
            <person name="Prichodko E."/>
            <person name="Kondratov I."/>
            <person name="Chukin M."/>
            <person name="Demina I."/>
            <person name="Galyamina M."/>
            <person name="Kamashev D."/>
            <person name="Vanyushkina A."/>
            <person name="Ladygina V."/>
            <person name="Levitskii S."/>
            <person name="Lazarev V."/>
            <person name="Govorun V."/>
        </authorList>
    </citation>
    <scope>NUCLEOTIDE SEQUENCE [LARGE SCALE GENOMIC DNA]</scope>
    <source>
        <strain evidence="10 11">KC3</strain>
    </source>
</reference>
<evidence type="ECO:0000256" key="5">
    <source>
        <dbReference type="ARBA" id="ARBA00020164"/>
    </source>
</evidence>
<dbReference type="GO" id="GO:0047605">
    <property type="term" value="F:acetolactate decarboxylase activity"/>
    <property type="evidence" value="ECO:0007669"/>
    <property type="project" value="UniProtKB-UniRule"/>
</dbReference>
<dbReference type="Proteomes" id="UP000004057">
    <property type="component" value="Unassembled WGS sequence"/>
</dbReference>
<name>A0AAI9T3L2_SPIME</name>
<evidence type="ECO:0000256" key="1">
    <source>
        <dbReference type="ARBA" id="ARBA00001784"/>
    </source>
</evidence>
<evidence type="ECO:0000256" key="9">
    <source>
        <dbReference type="PIRNR" id="PIRNR001332"/>
    </source>
</evidence>
<dbReference type="SUPFAM" id="SSF117856">
    <property type="entry name" value="AF0104/ALDC/Ptd012-like"/>
    <property type="match status" value="1"/>
</dbReference>
<dbReference type="PANTHER" id="PTHR35524:SF1">
    <property type="entry name" value="ALPHA-ACETOLACTATE DECARBOXYLASE"/>
    <property type="match status" value="1"/>
</dbReference>
<evidence type="ECO:0000256" key="8">
    <source>
        <dbReference type="ARBA" id="ARBA00023239"/>
    </source>
</evidence>